<proteinExistence type="predicted"/>
<dbReference type="AlphaFoldDB" id="A0A5M8PGZ3"/>
<accession>A0A5M8PGZ3</accession>
<evidence type="ECO:0000313" key="2">
    <source>
        <dbReference type="Proteomes" id="UP000324767"/>
    </source>
</evidence>
<reference evidence="1 2" key="1">
    <citation type="submission" date="2019-09" db="EMBL/GenBank/DDBJ databases">
        <title>The hologenome of the rock-dwelling lichen Lasallia pustulata.</title>
        <authorList>
            <person name="Greshake Tzovaras B."/>
            <person name="Segers F."/>
            <person name="Bicker A."/>
            <person name="Dal Grande F."/>
            <person name="Otte J."/>
            <person name="Hankeln T."/>
            <person name="Schmitt I."/>
            <person name="Ebersberger I."/>
        </authorList>
    </citation>
    <scope>NUCLEOTIDE SEQUENCE [LARGE SCALE GENOMIC DNA]</scope>
    <source>
        <strain evidence="1">A1-1</strain>
    </source>
</reference>
<name>A0A5M8PGZ3_9LECA</name>
<evidence type="ECO:0000313" key="1">
    <source>
        <dbReference type="EMBL" id="KAA6408595.1"/>
    </source>
</evidence>
<dbReference type="EMBL" id="VXIT01000013">
    <property type="protein sequence ID" value="KAA6408595.1"/>
    <property type="molecule type" value="Genomic_DNA"/>
</dbReference>
<comment type="caution">
    <text evidence="1">The sequence shown here is derived from an EMBL/GenBank/DDBJ whole genome shotgun (WGS) entry which is preliminary data.</text>
</comment>
<sequence>MPTAAEREHMRRMEYRDFFITTGVRALDDPGDDYPNYEEAMWEEEEDVWNDDEDIWERGMNDDETYEDAAYGHPHGSGHHHRGYYGGETTKVGLTTIVITMVTSAPRGITCIFRRKKTLHVKLVERSVIDKRSVQLVTPSKLEWLTRHIRRRARPIMRGKPEKLMENICVRPGIAATSEPNHHFILVMQTPMLLGLNGIGLGSIILARRFVEMGALMTETSEGMRRVSVQPQHVKHGIVALLPHRKTAGDRRLRITEKSLLRPESVRFGPGSSSSIM</sequence>
<gene>
    <name evidence="1" type="ORF">FRX48_07677</name>
</gene>
<protein>
    <submittedName>
        <fullName evidence="1">Uncharacterized protein</fullName>
    </submittedName>
</protein>
<organism evidence="1 2">
    <name type="scientific">Lasallia pustulata</name>
    <dbReference type="NCBI Taxonomy" id="136370"/>
    <lineage>
        <taxon>Eukaryota</taxon>
        <taxon>Fungi</taxon>
        <taxon>Dikarya</taxon>
        <taxon>Ascomycota</taxon>
        <taxon>Pezizomycotina</taxon>
        <taxon>Lecanoromycetes</taxon>
        <taxon>OSLEUM clade</taxon>
        <taxon>Umbilicariomycetidae</taxon>
        <taxon>Umbilicariales</taxon>
        <taxon>Umbilicariaceae</taxon>
        <taxon>Lasallia</taxon>
    </lineage>
</organism>
<dbReference type="Proteomes" id="UP000324767">
    <property type="component" value="Unassembled WGS sequence"/>
</dbReference>